<comment type="caution">
    <text evidence="1">The sequence shown here is derived from an EMBL/GenBank/DDBJ whole genome shotgun (WGS) entry which is preliminary data.</text>
</comment>
<dbReference type="EMBL" id="SEYY01000301">
    <property type="protein sequence ID" value="KAB7507551.1"/>
    <property type="molecule type" value="Genomic_DNA"/>
</dbReference>
<organism evidence="1 2">
    <name type="scientific">Armadillidium nasatum</name>
    <dbReference type="NCBI Taxonomy" id="96803"/>
    <lineage>
        <taxon>Eukaryota</taxon>
        <taxon>Metazoa</taxon>
        <taxon>Ecdysozoa</taxon>
        <taxon>Arthropoda</taxon>
        <taxon>Crustacea</taxon>
        <taxon>Multicrustacea</taxon>
        <taxon>Malacostraca</taxon>
        <taxon>Eumalacostraca</taxon>
        <taxon>Peracarida</taxon>
        <taxon>Isopoda</taxon>
        <taxon>Oniscidea</taxon>
        <taxon>Crinocheta</taxon>
        <taxon>Armadillidiidae</taxon>
        <taxon>Armadillidium</taxon>
    </lineage>
</organism>
<protein>
    <recommendedName>
        <fullName evidence="3">FAST kinase domain-containing protein 5</fullName>
    </recommendedName>
</protein>
<sequence>MSLCLLRLIKFNGSFVAFSNAFNLRSLKLVHSLKRKRVCNWSSVTSPLYFKTQQRNYSLKLYSQYVGEERTWGYNILEYIKSENNVFRDGHFVNTESQIKNVFDCESAIKQLQSIILHSQESHPEEVIKLFSFYQSYTRSKLDQTYRLKESSKLMHLKIQTAILSMSFDQLCHFSTVLKNVLGYNIDFFSQLATFLFEECFTRAENCQSLSEIIQYFLIGFHLFENSVSRQHVFYDFVSLFHKYIHEASASQLSQIIYFCGLSKKNSLSEISALASSNLISKFNEISFIESGIALNGLFRLNFKLDSEAGVLIKEKILQKIDTENGPIALDNVSAFAFVSLVKYLRLIGYGDNELMSAMKSFIEHLDKNICNPQFVSHVISLFANSNYYDHDVYSNLSDSFFKHLRSSDEVVRIKDISRVIWALSHAQHTCKPEDLELIVDTIYEFSMSGDFITHASHAVDSTLYLATLDVYSEKLLKQVLQPQIEEKFKEKSRVRYLSRMAVLKEVQKTFFPSLDVTLSAVSQENFVPRNLMKEFQYRPAMECMNRAANWLRDECRTRVFEFKFLVPHIHHCSMVFTNSCVRGDPFNATDTGKHVLNNLLPYKDVKIIVDVDDSNTALNNGERTSGLEALKRKLLRMNGWTVKVLSSKAIESCGNDDQAVAALILKAIKE</sequence>
<evidence type="ECO:0000313" key="2">
    <source>
        <dbReference type="Proteomes" id="UP000326759"/>
    </source>
</evidence>
<reference evidence="1 2" key="1">
    <citation type="journal article" date="2019" name="PLoS Biol.">
        <title>Sex chromosomes control vertical transmission of feminizing Wolbachia symbionts in an isopod.</title>
        <authorList>
            <person name="Becking T."/>
            <person name="Chebbi M.A."/>
            <person name="Giraud I."/>
            <person name="Moumen B."/>
            <person name="Laverre T."/>
            <person name="Caubet Y."/>
            <person name="Peccoud J."/>
            <person name="Gilbert C."/>
            <person name="Cordaux R."/>
        </authorList>
    </citation>
    <scope>NUCLEOTIDE SEQUENCE [LARGE SCALE GENOMIC DNA]</scope>
    <source>
        <strain evidence="1">ANa2</strain>
        <tissue evidence="1">Whole body excluding digestive tract and cuticle</tissue>
    </source>
</reference>
<name>A0A5N5TN73_9CRUS</name>
<evidence type="ECO:0008006" key="3">
    <source>
        <dbReference type="Google" id="ProtNLM"/>
    </source>
</evidence>
<accession>A0A5N5TN73</accession>
<proteinExistence type="predicted"/>
<gene>
    <name evidence="1" type="ORF">Anas_00098</name>
</gene>
<dbReference type="AlphaFoldDB" id="A0A5N5TN73"/>
<dbReference type="Proteomes" id="UP000326759">
    <property type="component" value="Unassembled WGS sequence"/>
</dbReference>
<evidence type="ECO:0000313" key="1">
    <source>
        <dbReference type="EMBL" id="KAB7507551.1"/>
    </source>
</evidence>
<dbReference type="OrthoDB" id="5950777at2759"/>
<keyword evidence="2" id="KW-1185">Reference proteome</keyword>